<comment type="caution">
    <text evidence="2">The sequence shown here is derived from an EMBL/GenBank/DDBJ whole genome shotgun (WGS) entry which is preliminary data.</text>
</comment>
<dbReference type="AlphaFoldDB" id="A0A1G8ITB4"/>
<reference evidence="2 3" key="1">
    <citation type="submission" date="2017-09" db="EMBL/GenBank/DDBJ databases">
        <title>Bacterial strain isolated from the female urinary microbiota.</title>
        <authorList>
            <person name="Thomas-White K."/>
            <person name="Kumar N."/>
            <person name="Forster S."/>
            <person name="Putonti C."/>
            <person name="Lawley T."/>
            <person name="Wolfe A.J."/>
        </authorList>
    </citation>
    <scope>NUCLEOTIDE SEQUENCE [LARGE SCALE GENOMIC DNA]</scope>
    <source>
        <strain evidence="2 3">UMB0852</strain>
    </source>
</reference>
<dbReference type="Proteomes" id="UP000235682">
    <property type="component" value="Unassembled WGS sequence"/>
</dbReference>
<evidence type="ECO:0000256" key="1">
    <source>
        <dbReference type="SAM" id="MobiDB-lite"/>
    </source>
</evidence>
<dbReference type="EMBL" id="PNHE01000001">
    <property type="protein sequence ID" value="PMC59175.1"/>
    <property type="molecule type" value="Genomic_DNA"/>
</dbReference>
<dbReference type="STRING" id="84521.SAMN04487994_100212"/>
<feature type="region of interest" description="Disordered" evidence="1">
    <location>
        <begin position="1"/>
        <end position="138"/>
    </location>
</feature>
<proteinExistence type="predicted"/>
<evidence type="ECO:0000313" key="3">
    <source>
        <dbReference type="Proteomes" id="UP000235682"/>
    </source>
</evidence>
<feature type="compositionally biased region" description="Basic and acidic residues" evidence="1">
    <location>
        <begin position="34"/>
        <end position="47"/>
    </location>
</feature>
<keyword evidence="3" id="KW-1185">Reference proteome</keyword>
<sequence>MDKEEKQRRFLKRSTIKRQPLFQPALKSAQRPKLHIDESDQLLEEKSSTPSEYVVPYLKQEGKSGHPLDLNLPDESLVDQTAEQTPPLGEYEPSLKTKPPFKKSEYISPMGPTEETKEIDHDDSQDKPSISPLAPHSVSNRQIRTIVRRLQKTPEQFLLFQRVGESYDVT</sequence>
<gene>
    <name evidence="2" type="ORF">CJ205_00270</name>
</gene>
<protein>
    <submittedName>
        <fullName evidence="2">Uncharacterized protein</fullName>
    </submittedName>
</protein>
<name>A0A1G8ITB4_9LACT</name>
<evidence type="ECO:0000313" key="2">
    <source>
        <dbReference type="EMBL" id="PMC59175.1"/>
    </source>
</evidence>
<accession>A0A1G8ITB4</accession>
<dbReference type="RefSeq" id="WP_092083806.1">
    <property type="nucleotide sequence ID" value="NZ_FNEL01000002.1"/>
</dbReference>
<feature type="compositionally biased region" description="Basic and acidic residues" evidence="1">
    <location>
        <begin position="114"/>
        <end position="126"/>
    </location>
</feature>
<organism evidence="2 3">
    <name type="scientific">Dolosicoccus paucivorans</name>
    <dbReference type="NCBI Taxonomy" id="84521"/>
    <lineage>
        <taxon>Bacteria</taxon>
        <taxon>Bacillati</taxon>
        <taxon>Bacillota</taxon>
        <taxon>Bacilli</taxon>
        <taxon>Lactobacillales</taxon>
        <taxon>Aerococcaceae</taxon>
        <taxon>Dolosicoccus</taxon>
    </lineage>
</organism>